<name>A0A834Y1U3_APHGI</name>
<dbReference type="PANTHER" id="PTHR14735:SF1">
    <property type="entry name" value="COILED-COIL DOMAIN-CONTAINING PROTEIN 134"/>
    <property type="match status" value="1"/>
</dbReference>
<evidence type="ECO:0000313" key="3">
    <source>
        <dbReference type="EMBL" id="KAF7996355.1"/>
    </source>
</evidence>
<reference evidence="3 4" key="1">
    <citation type="submission" date="2020-08" db="EMBL/GenBank/DDBJ databases">
        <title>Aphidius gifuensis genome sequencing and assembly.</title>
        <authorList>
            <person name="Du Z."/>
        </authorList>
    </citation>
    <scope>NUCLEOTIDE SEQUENCE [LARGE SCALE GENOMIC DNA]</scope>
    <source>
        <strain evidence="3">YNYX2018</strain>
        <tissue evidence="3">Adults</tissue>
    </source>
</reference>
<dbReference type="Proteomes" id="UP000639338">
    <property type="component" value="Unassembled WGS sequence"/>
</dbReference>
<feature type="region of interest" description="Disordered" evidence="1">
    <location>
        <begin position="202"/>
        <end position="240"/>
    </location>
</feature>
<feature type="chain" id="PRO_5032282971" description="Venom protein" evidence="2">
    <location>
        <begin position="24"/>
        <end position="240"/>
    </location>
</feature>
<evidence type="ECO:0008006" key="5">
    <source>
        <dbReference type="Google" id="ProtNLM"/>
    </source>
</evidence>
<proteinExistence type="predicted"/>
<keyword evidence="4" id="KW-1185">Reference proteome</keyword>
<accession>A0A834Y1U3</accession>
<gene>
    <name evidence="3" type="ORF">HCN44_001987</name>
</gene>
<feature type="signal peptide" evidence="2">
    <location>
        <begin position="1"/>
        <end position="23"/>
    </location>
</feature>
<organism evidence="3 4">
    <name type="scientific">Aphidius gifuensis</name>
    <name type="common">Parasitoid wasp</name>
    <dbReference type="NCBI Taxonomy" id="684658"/>
    <lineage>
        <taxon>Eukaryota</taxon>
        <taxon>Metazoa</taxon>
        <taxon>Ecdysozoa</taxon>
        <taxon>Arthropoda</taxon>
        <taxon>Hexapoda</taxon>
        <taxon>Insecta</taxon>
        <taxon>Pterygota</taxon>
        <taxon>Neoptera</taxon>
        <taxon>Endopterygota</taxon>
        <taxon>Hymenoptera</taxon>
        <taxon>Apocrita</taxon>
        <taxon>Ichneumonoidea</taxon>
        <taxon>Braconidae</taxon>
        <taxon>Aphidiinae</taxon>
        <taxon>Aphidius</taxon>
    </lineage>
</organism>
<dbReference type="OrthoDB" id="5854099at2759"/>
<evidence type="ECO:0000313" key="4">
    <source>
        <dbReference type="Proteomes" id="UP000639338"/>
    </source>
</evidence>
<comment type="caution">
    <text evidence="3">The sequence shown here is derived from an EMBL/GenBank/DDBJ whole genome shotgun (WGS) entry which is preliminary data.</text>
</comment>
<sequence length="240" mass="28160">MKFTSNKFVYFVLVSCFVVITHAQSPANDNKSETSNGDNKITGKFNSSLSINHFKENLFRLRIKHKKAVDKLRTNGNSYEYKYKTIEILFKTMIETFKSNENIINNVLKIINNNETFYFTSIEMKQNVSSVLENISLFSHIALQLPDMTHRIFRAKNTYTWKNKFHEILLFANQTKFLLDDKTIDLIDLAFQELNITPRLPTYHNPYSSENKVNEKDDKKLNKKKDKKKKSGPQMARQEL</sequence>
<keyword evidence="2" id="KW-0732">Signal</keyword>
<dbReference type="EMBL" id="JACMRX010000001">
    <property type="protein sequence ID" value="KAF7996355.1"/>
    <property type="molecule type" value="Genomic_DNA"/>
</dbReference>
<dbReference type="AlphaFoldDB" id="A0A834Y1U3"/>
<evidence type="ECO:0000256" key="2">
    <source>
        <dbReference type="SAM" id="SignalP"/>
    </source>
</evidence>
<protein>
    <recommendedName>
        <fullName evidence="5">Venom protein</fullName>
    </recommendedName>
</protein>
<feature type="compositionally biased region" description="Basic residues" evidence="1">
    <location>
        <begin position="221"/>
        <end position="231"/>
    </location>
</feature>
<evidence type="ECO:0000256" key="1">
    <source>
        <dbReference type="SAM" id="MobiDB-lite"/>
    </source>
</evidence>
<dbReference type="Pfam" id="PF15002">
    <property type="entry name" value="ERK-JNK_inhib"/>
    <property type="match status" value="1"/>
</dbReference>
<dbReference type="PANTHER" id="PTHR14735">
    <property type="entry name" value="COILED-COIL DOMAIN-CONTAINING PROTEIN 134"/>
    <property type="match status" value="1"/>
</dbReference>
<dbReference type="InterPro" id="IPR026321">
    <property type="entry name" value="CC134"/>
</dbReference>